<evidence type="ECO:0000259" key="4">
    <source>
        <dbReference type="PROSITE" id="PS01124"/>
    </source>
</evidence>
<dbReference type="InterPro" id="IPR018060">
    <property type="entry name" value="HTH_AraC"/>
</dbReference>
<dbReference type="SMART" id="SM00342">
    <property type="entry name" value="HTH_ARAC"/>
    <property type="match status" value="1"/>
</dbReference>
<gene>
    <name evidence="5" type="ORF">VIS19158_05268</name>
</gene>
<dbReference type="PANTHER" id="PTHR43280">
    <property type="entry name" value="ARAC-FAMILY TRANSCRIPTIONAL REGULATOR"/>
    <property type="match status" value="1"/>
</dbReference>
<evidence type="ECO:0000256" key="3">
    <source>
        <dbReference type="ARBA" id="ARBA00023163"/>
    </source>
</evidence>
<dbReference type="GO" id="GO:0043565">
    <property type="term" value="F:sequence-specific DNA binding"/>
    <property type="evidence" value="ECO:0007669"/>
    <property type="project" value="InterPro"/>
</dbReference>
<dbReference type="InterPro" id="IPR018062">
    <property type="entry name" value="HTH_AraC-typ_CS"/>
</dbReference>
<dbReference type="PANTHER" id="PTHR43280:SF10">
    <property type="entry name" value="REGULATORY PROTEIN POCR"/>
    <property type="match status" value="1"/>
</dbReference>
<dbReference type="GO" id="GO:0003700">
    <property type="term" value="F:DNA-binding transcription factor activity"/>
    <property type="evidence" value="ECO:0007669"/>
    <property type="project" value="InterPro"/>
</dbReference>
<protein>
    <recommendedName>
        <fullName evidence="4">HTH araC/xylS-type domain-containing protein</fullName>
    </recommendedName>
</protein>
<dbReference type="PRINTS" id="PR00032">
    <property type="entry name" value="HTHARAC"/>
</dbReference>
<dbReference type="PROSITE" id="PS01124">
    <property type="entry name" value="HTH_ARAC_FAMILY_2"/>
    <property type="match status" value="1"/>
</dbReference>
<keyword evidence="2" id="KW-0238">DNA-binding</keyword>
<dbReference type="Proteomes" id="UP000004349">
    <property type="component" value="Unassembled WGS sequence"/>
</dbReference>
<dbReference type="EMBL" id="AFWE01000073">
    <property type="protein sequence ID" value="EGU38952.1"/>
    <property type="molecule type" value="Genomic_DNA"/>
</dbReference>
<dbReference type="PROSITE" id="PS00041">
    <property type="entry name" value="HTH_ARAC_FAMILY_1"/>
    <property type="match status" value="1"/>
</dbReference>
<name>F9RLE8_9VIBR</name>
<evidence type="ECO:0000256" key="1">
    <source>
        <dbReference type="ARBA" id="ARBA00023015"/>
    </source>
</evidence>
<organism evidence="5 6">
    <name type="scientific">Vibrio scophthalmi LMG 19158</name>
    <dbReference type="NCBI Taxonomy" id="870967"/>
    <lineage>
        <taxon>Bacteria</taxon>
        <taxon>Pseudomonadati</taxon>
        <taxon>Pseudomonadota</taxon>
        <taxon>Gammaproteobacteria</taxon>
        <taxon>Vibrionales</taxon>
        <taxon>Vibrionaceae</taxon>
        <taxon>Vibrio</taxon>
    </lineage>
</organism>
<dbReference type="GeneID" id="96871572"/>
<dbReference type="Gene3D" id="1.10.10.60">
    <property type="entry name" value="Homeodomain-like"/>
    <property type="match status" value="2"/>
</dbReference>
<dbReference type="Pfam" id="PF12833">
    <property type="entry name" value="HTH_18"/>
    <property type="match status" value="1"/>
</dbReference>
<evidence type="ECO:0000256" key="2">
    <source>
        <dbReference type="ARBA" id="ARBA00023125"/>
    </source>
</evidence>
<accession>F9RLE8</accession>
<feature type="domain" description="HTH araC/xylS-type" evidence="4">
    <location>
        <begin position="137"/>
        <end position="236"/>
    </location>
</feature>
<keyword evidence="1" id="KW-0805">Transcription regulation</keyword>
<dbReference type="InterPro" id="IPR009057">
    <property type="entry name" value="Homeodomain-like_sf"/>
</dbReference>
<evidence type="ECO:0000313" key="6">
    <source>
        <dbReference type="Proteomes" id="UP000004349"/>
    </source>
</evidence>
<dbReference type="eggNOG" id="COG2207">
    <property type="taxonomic scope" value="Bacteria"/>
</dbReference>
<dbReference type="AlphaFoldDB" id="F9RLE8"/>
<sequence>MMDNLATVCWLGAPLNHCPPYFATMLEKRFRIIDCQQDTAILSDKEVRYCFFFFRPQYVQCLNSALMMCQNLDKHLIVIHANDMDSNFVNSAIADCYQLSPRTAKEWLDQVEIKYFLDLAQHPSLRKYQGNIDLELAPALLYVSENIKTEIKEENAANLCHYSVTYFSKVFRKKVGMCFRDYVTHQRISLAKRMLTHNDNTKIAYIAYQCGYHDVSYFSRIFKKKTGTTPAAYRQSY</sequence>
<proteinExistence type="predicted"/>
<keyword evidence="3" id="KW-0804">Transcription</keyword>
<reference evidence="5 6" key="1">
    <citation type="journal article" date="2012" name="Int. J. Syst. Evol. Microbiol.">
        <title>Vibrio caribbeanicus sp. nov., isolated from the marine sponge Scleritoderma cyanea.</title>
        <authorList>
            <person name="Hoffmann M."/>
            <person name="Monday S.R."/>
            <person name="Allard M.W."/>
            <person name="Strain E.A."/>
            <person name="Whittaker P."/>
            <person name="Naum M."/>
            <person name="McCarthy P.J."/>
            <person name="Lopez J.V."/>
            <person name="Fischer M."/>
            <person name="Brown E.W."/>
        </authorList>
    </citation>
    <scope>NUCLEOTIDE SEQUENCE [LARGE SCALE GENOMIC DNA]</scope>
    <source>
        <strain evidence="5 6">LMG 19158</strain>
    </source>
</reference>
<dbReference type="RefSeq" id="WP_005594121.1">
    <property type="nucleotide sequence ID" value="NZ_AFWE01000073.1"/>
</dbReference>
<comment type="caution">
    <text evidence="5">The sequence shown here is derived from an EMBL/GenBank/DDBJ whole genome shotgun (WGS) entry which is preliminary data.</text>
</comment>
<evidence type="ECO:0000313" key="5">
    <source>
        <dbReference type="EMBL" id="EGU38952.1"/>
    </source>
</evidence>
<dbReference type="InterPro" id="IPR020449">
    <property type="entry name" value="Tscrpt_reg_AraC-type_HTH"/>
</dbReference>
<dbReference type="SUPFAM" id="SSF46689">
    <property type="entry name" value="Homeodomain-like"/>
    <property type="match status" value="2"/>
</dbReference>